<gene>
    <name evidence="3" type="ORF">SAMN05421743_10125</name>
</gene>
<organism evidence="3 4">
    <name type="scientific">Thalassobacillus cyri</name>
    <dbReference type="NCBI Taxonomy" id="571932"/>
    <lineage>
        <taxon>Bacteria</taxon>
        <taxon>Bacillati</taxon>
        <taxon>Bacillota</taxon>
        <taxon>Bacilli</taxon>
        <taxon>Bacillales</taxon>
        <taxon>Bacillaceae</taxon>
        <taxon>Thalassobacillus</taxon>
    </lineage>
</organism>
<name>A0A1H3VI76_9BACI</name>
<reference evidence="3 4" key="1">
    <citation type="submission" date="2016-10" db="EMBL/GenBank/DDBJ databases">
        <authorList>
            <person name="de Groot N.N."/>
        </authorList>
    </citation>
    <scope>NUCLEOTIDE SEQUENCE [LARGE SCALE GENOMIC DNA]</scope>
    <source>
        <strain evidence="3 4">CCM7597</strain>
    </source>
</reference>
<dbReference type="GO" id="GO:0052689">
    <property type="term" value="F:carboxylic ester hydrolase activity"/>
    <property type="evidence" value="ECO:0007669"/>
    <property type="project" value="UniProtKB-ARBA"/>
</dbReference>
<evidence type="ECO:0000313" key="4">
    <source>
        <dbReference type="Proteomes" id="UP000198584"/>
    </source>
</evidence>
<dbReference type="EMBL" id="FNQR01000001">
    <property type="protein sequence ID" value="SDZ74469.1"/>
    <property type="molecule type" value="Genomic_DNA"/>
</dbReference>
<dbReference type="STRING" id="571932.SAMN05421743_10125"/>
<dbReference type="Proteomes" id="UP000198584">
    <property type="component" value="Unassembled WGS sequence"/>
</dbReference>
<dbReference type="SUPFAM" id="SSF53474">
    <property type="entry name" value="alpha/beta-Hydrolases"/>
    <property type="match status" value="1"/>
</dbReference>
<dbReference type="GO" id="GO:0008236">
    <property type="term" value="F:serine-type peptidase activity"/>
    <property type="evidence" value="ECO:0007669"/>
    <property type="project" value="InterPro"/>
</dbReference>
<dbReference type="InterPro" id="IPR001375">
    <property type="entry name" value="Peptidase_S9_cat"/>
</dbReference>
<dbReference type="PANTHER" id="PTHR22946">
    <property type="entry name" value="DIENELACTONE HYDROLASE DOMAIN-CONTAINING PROTEIN-RELATED"/>
    <property type="match status" value="1"/>
</dbReference>
<dbReference type="InterPro" id="IPR050261">
    <property type="entry name" value="FrsA_esterase"/>
</dbReference>
<dbReference type="Gene3D" id="3.40.50.1820">
    <property type="entry name" value="alpha/beta hydrolase"/>
    <property type="match status" value="1"/>
</dbReference>
<evidence type="ECO:0000259" key="2">
    <source>
        <dbReference type="Pfam" id="PF00326"/>
    </source>
</evidence>
<dbReference type="GO" id="GO:0006508">
    <property type="term" value="P:proteolysis"/>
    <property type="evidence" value="ECO:0007669"/>
    <property type="project" value="InterPro"/>
</dbReference>
<proteinExistence type="predicted"/>
<dbReference type="PANTHER" id="PTHR22946:SF9">
    <property type="entry name" value="POLYKETIDE TRANSFERASE AF380"/>
    <property type="match status" value="1"/>
</dbReference>
<keyword evidence="4" id="KW-1185">Reference proteome</keyword>
<dbReference type="AlphaFoldDB" id="A0A1H3VI76"/>
<dbReference type="Pfam" id="PF00326">
    <property type="entry name" value="Peptidase_S9"/>
    <property type="match status" value="1"/>
</dbReference>
<evidence type="ECO:0000313" key="3">
    <source>
        <dbReference type="EMBL" id="SDZ74469.1"/>
    </source>
</evidence>
<accession>A0A1H3VI76</accession>
<sequence>MVTVNRKFIEGIPVLVIVEAEKYDQPLPVVTYFHGFTSAKEHNLAQAYLLARKGFRVLLPDSMDHGERAVEQTQEELQFKFWDIVLANLEELKKIKTAIDDKGWTKGQRFIVAGTSMGGVTTSAALTQYPWIDGAAVMMGSPKPVEFAQKMIADVRNMGVEMPITEEQMDALMKALSEIDLSRQVEKLHGRPIFFWHGDADPVVPFEHSYDFYNEAIHHYKNPENIRFLREIGKDHKVTRFAILEMVDWMDNQFNTY</sequence>
<dbReference type="OrthoDB" id="31158at2"/>
<evidence type="ECO:0000256" key="1">
    <source>
        <dbReference type="ARBA" id="ARBA00022801"/>
    </source>
</evidence>
<keyword evidence="1" id="KW-0378">Hydrolase</keyword>
<protein>
    <recommendedName>
        <fullName evidence="2">Peptidase S9 prolyl oligopeptidase catalytic domain-containing protein</fullName>
    </recommendedName>
</protein>
<dbReference type="RefSeq" id="WP_093040924.1">
    <property type="nucleotide sequence ID" value="NZ_FNQR01000001.1"/>
</dbReference>
<feature type="domain" description="Peptidase S9 prolyl oligopeptidase catalytic" evidence="2">
    <location>
        <begin position="95"/>
        <end position="254"/>
    </location>
</feature>
<dbReference type="InterPro" id="IPR029058">
    <property type="entry name" value="AB_hydrolase_fold"/>
</dbReference>